<dbReference type="RefSeq" id="WP_158867316.1">
    <property type="nucleotide sequence ID" value="NZ_CP046401.1"/>
</dbReference>
<keyword evidence="2" id="KW-1185">Reference proteome</keyword>
<name>A0A6I6JTY7_9BACT</name>
<organism evidence="1 2">
    <name type="scientific">Maribellus comscasis</name>
    <dbReference type="NCBI Taxonomy" id="2681766"/>
    <lineage>
        <taxon>Bacteria</taxon>
        <taxon>Pseudomonadati</taxon>
        <taxon>Bacteroidota</taxon>
        <taxon>Bacteroidia</taxon>
        <taxon>Marinilabiliales</taxon>
        <taxon>Prolixibacteraceae</taxon>
        <taxon>Maribellus</taxon>
    </lineage>
</organism>
<dbReference type="Proteomes" id="UP000428260">
    <property type="component" value="Chromosome"/>
</dbReference>
<dbReference type="KEGG" id="mcos:GM418_13945"/>
<accession>A0A6I6JTY7</accession>
<sequence>MELKTIKAIGQKISEISLNQQEEKKVYMIYDDLGGQITLTFNKKHNRFNGHNHRVTEGFSGMYSNNILSFNTQDGKTITLTLSEIRE</sequence>
<gene>
    <name evidence="1" type="ORF">GM418_13945</name>
</gene>
<evidence type="ECO:0000313" key="2">
    <source>
        <dbReference type="Proteomes" id="UP000428260"/>
    </source>
</evidence>
<evidence type="ECO:0000313" key="1">
    <source>
        <dbReference type="EMBL" id="QGY44729.1"/>
    </source>
</evidence>
<dbReference type="EMBL" id="CP046401">
    <property type="protein sequence ID" value="QGY44729.1"/>
    <property type="molecule type" value="Genomic_DNA"/>
</dbReference>
<protein>
    <submittedName>
        <fullName evidence="1">Uncharacterized protein</fullName>
    </submittedName>
</protein>
<dbReference type="AlphaFoldDB" id="A0A6I6JTY7"/>
<reference evidence="1 2" key="1">
    <citation type="submission" date="2019-11" db="EMBL/GenBank/DDBJ databases">
        <authorList>
            <person name="Zheng R.K."/>
            <person name="Sun C.M."/>
        </authorList>
    </citation>
    <scope>NUCLEOTIDE SEQUENCE [LARGE SCALE GENOMIC DNA]</scope>
    <source>
        <strain evidence="1 2">WC007</strain>
    </source>
</reference>
<proteinExistence type="predicted"/>